<evidence type="ECO:0000256" key="1">
    <source>
        <dbReference type="SAM" id="MobiDB-lite"/>
    </source>
</evidence>
<keyword evidence="3" id="KW-1185">Reference proteome</keyword>
<dbReference type="AlphaFoldDB" id="A0A6L9S4U4"/>
<protein>
    <submittedName>
        <fullName evidence="2">Uncharacterized protein</fullName>
    </submittedName>
</protein>
<proteinExistence type="predicted"/>
<accession>A0A6L9S4U4</accession>
<organism evidence="2 3">
    <name type="scientific">Phytoactinopolyspora halotolerans</name>
    <dbReference type="NCBI Taxonomy" id="1981512"/>
    <lineage>
        <taxon>Bacteria</taxon>
        <taxon>Bacillati</taxon>
        <taxon>Actinomycetota</taxon>
        <taxon>Actinomycetes</taxon>
        <taxon>Jiangellales</taxon>
        <taxon>Jiangellaceae</taxon>
        <taxon>Phytoactinopolyspora</taxon>
    </lineage>
</organism>
<feature type="non-terminal residue" evidence="2">
    <location>
        <position position="160"/>
    </location>
</feature>
<name>A0A6L9S4U4_9ACTN</name>
<dbReference type="Proteomes" id="UP000475214">
    <property type="component" value="Unassembled WGS sequence"/>
</dbReference>
<feature type="compositionally biased region" description="Basic and acidic residues" evidence="1">
    <location>
        <begin position="81"/>
        <end position="92"/>
    </location>
</feature>
<comment type="caution">
    <text evidence="2">The sequence shown here is derived from an EMBL/GenBank/DDBJ whole genome shotgun (WGS) entry which is preliminary data.</text>
</comment>
<feature type="region of interest" description="Disordered" evidence="1">
    <location>
        <begin position="1"/>
        <end position="108"/>
    </location>
</feature>
<evidence type="ECO:0000313" key="2">
    <source>
        <dbReference type="EMBL" id="NEE00149.1"/>
    </source>
</evidence>
<dbReference type="EMBL" id="JAAGOA010000005">
    <property type="protein sequence ID" value="NEE00149.1"/>
    <property type="molecule type" value="Genomic_DNA"/>
</dbReference>
<evidence type="ECO:0000313" key="3">
    <source>
        <dbReference type="Proteomes" id="UP000475214"/>
    </source>
</evidence>
<sequence length="160" mass="15939">MFDSSHHNSPEGPGEATGAGSASRTSGNAGAANRTGGSAGPDHRDGDHRDRGHSPGQGTDMPGQGGDHGGAQDAGLGGQGDRGDARDEHGADHGGSGQGVERSGGSGGGHLVFEVLDMLDAGFAQGREVDAAGLNDDDLAVAIRRVHAVAARQAELFTRL</sequence>
<gene>
    <name evidence="2" type="ORF">G1H10_08190</name>
</gene>
<reference evidence="2 3" key="1">
    <citation type="submission" date="2020-02" db="EMBL/GenBank/DDBJ databases">
        <authorList>
            <person name="Li X.-J."/>
            <person name="Han X.-M."/>
        </authorList>
    </citation>
    <scope>NUCLEOTIDE SEQUENCE [LARGE SCALE GENOMIC DNA]</scope>
    <source>
        <strain evidence="2 3">CCTCC AB 2017055</strain>
    </source>
</reference>
<feature type="compositionally biased region" description="Gly residues" evidence="1">
    <location>
        <begin position="93"/>
        <end position="108"/>
    </location>
</feature>
<feature type="compositionally biased region" description="Basic and acidic residues" evidence="1">
    <location>
        <begin position="41"/>
        <end position="53"/>
    </location>
</feature>